<keyword evidence="4 7" id="KW-0833">Ubl conjugation pathway</keyword>
<evidence type="ECO:0000256" key="1">
    <source>
        <dbReference type="ARBA" id="ARBA00000707"/>
    </source>
</evidence>
<dbReference type="Proteomes" id="UP000663829">
    <property type="component" value="Unassembled WGS sequence"/>
</dbReference>
<dbReference type="EMBL" id="CAJOBA010039096">
    <property type="protein sequence ID" value="CAF4072029.1"/>
    <property type="molecule type" value="Genomic_DNA"/>
</dbReference>
<protein>
    <recommendedName>
        <fullName evidence="8">Ubiquitin carboxyl-terminal hydrolase</fullName>
        <ecNumber evidence="8">3.4.19.12</ecNumber>
    </recommendedName>
</protein>
<dbReference type="Pfam" id="PF01088">
    <property type="entry name" value="Peptidase_C12"/>
    <property type="match status" value="1"/>
</dbReference>
<evidence type="ECO:0000313" key="11">
    <source>
        <dbReference type="EMBL" id="CAF1265701.1"/>
    </source>
</evidence>
<comment type="catalytic activity">
    <reaction evidence="1 7 8">
        <text>Thiol-dependent hydrolysis of ester, thioester, amide, peptide and isopeptide bonds formed by the C-terminal Gly of ubiquitin (a 76-residue protein attached to proteins as an intracellular targeting signal).</text>
        <dbReference type="EC" id="3.4.19.12"/>
    </reaction>
</comment>
<evidence type="ECO:0000256" key="8">
    <source>
        <dbReference type="RuleBase" id="RU361215"/>
    </source>
</evidence>
<dbReference type="InterPro" id="IPR036959">
    <property type="entry name" value="Peptidase_C12_UCH_sf"/>
</dbReference>
<sequence length="229" mass="26144">MSDSSCWLPLESDSEIWQSYLECLGVKNDSLQFIELYSLDYDSLKQTSEEYPNIFGCIFLYPDISTKQQEKDENDLKFDVWFLKQINTLGNACGLIALLHCLGNNLNRIDLIPTSLLSNFFSKTSKCKSGIERANVLVNDENIRSCHVKYAQRGSTEAQNDHVEFHYVAYTIVNNSLVELDGCKEKPYIICQNLKDKNKFLIEVGDIVKNKVNEMNGDIRFSLIALATK</sequence>
<gene>
    <name evidence="10" type="ORF">GPM918_LOCUS21513</name>
    <name evidence="11" type="ORF">OVA965_LOCUS26943</name>
    <name evidence="12" type="ORF">SRO942_LOCUS21509</name>
    <name evidence="13" type="ORF">TMI583_LOCUS27692</name>
</gene>
<name>A0A814TB66_9BILA</name>
<evidence type="ECO:0000256" key="6">
    <source>
        <dbReference type="ARBA" id="ARBA00022807"/>
    </source>
</evidence>
<dbReference type="SUPFAM" id="SSF54001">
    <property type="entry name" value="Cysteine proteinases"/>
    <property type="match status" value="1"/>
</dbReference>
<dbReference type="PROSITE" id="PS52048">
    <property type="entry name" value="UCH_DOMAIN"/>
    <property type="match status" value="1"/>
</dbReference>
<feature type="active site" description="Proton donor" evidence="7">
    <location>
        <position position="166"/>
    </location>
</feature>
<evidence type="ECO:0000256" key="7">
    <source>
        <dbReference type="PROSITE-ProRule" id="PRU01393"/>
    </source>
</evidence>
<dbReference type="GO" id="GO:0004843">
    <property type="term" value="F:cysteine-type deubiquitinase activity"/>
    <property type="evidence" value="ECO:0007669"/>
    <property type="project" value="UniProtKB-UniRule"/>
</dbReference>
<dbReference type="Proteomes" id="UP000677228">
    <property type="component" value="Unassembled WGS sequence"/>
</dbReference>
<dbReference type="PANTHER" id="PTHR10589:SF17">
    <property type="entry name" value="UBIQUITIN CARBOXYL-TERMINAL HYDROLASE"/>
    <property type="match status" value="1"/>
</dbReference>
<dbReference type="PRINTS" id="PR00707">
    <property type="entry name" value="UBCTHYDRLASE"/>
</dbReference>
<evidence type="ECO:0000259" key="9">
    <source>
        <dbReference type="PROSITE" id="PS52048"/>
    </source>
</evidence>
<dbReference type="GO" id="GO:0006511">
    <property type="term" value="P:ubiquitin-dependent protein catabolic process"/>
    <property type="evidence" value="ECO:0007669"/>
    <property type="project" value="UniProtKB-UniRule"/>
</dbReference>
<reference evidence="10" key="1">
    <citation type="submission" date="2021-02" db="EMBL/GenBank/DDBJ databases">
        <authorList>
            <person name="Nowell W R."/>
        </authorList>
    </citation>
    <scope>NUCLEOTIDE SEQUENCE</scope>
</reference>
<evidence type="ECO:0000313" key="14">
    <source>
        <dbReference type="Proteomes" id="UP000663829"/>
    </source>
</evidence>
<organism evidence="10 14">
    <name type="scientific">Didymodactylos carnosus</name>
    <dbReference type="NCBI Taxonomy" id="1234261"/>
    <lineage>
        <taxon>Eukaryota</taxon>
        <taxon>Metazoa</taxon>
        <taxon>Spiralia</taxon>
        <taxon>Gnathifera</taxon>
        <taxon>Rotifera</taxon>
        <taxon>Eurotatoria</taxon>
        <taxon>Bdelloidea</taxon>
        <taxon>Philodinida</taxon>
        <taxon>Philodinidae</taxon>
        <taxon>Didymodactylos</taxon>
    </lineage>
</organism>
<keyword evidence="5 7" id="KW-0378">Hydrolase</keyword>
<proteinExistence type="inferred from homology"/>
<comment type="caution">
    <text evidence="10">The sequence shown here is derived from an EMBL/GenBank/DDBJ whole genome shotgun (WGS) entry which is preliminary data.</text>
</comment>
<evidence type="ECO:0000256" key="4">
    <source>
        <dbReference type="ARBA" id="ARBA00022786"/>
    </source>
</evidence>
<comment type="similarity">
    <text evidence="2 7 8">Belongs to the peptidase C12 family.</text>
</comment>
<dbReference type="AlphaFoldDB" id="A0A814TB66"/>
<evidence type="ECO:0000313" key="12">
    <source>
        <dbReference type="EMBL" id="CAF3921089.1"/>
    </source>
</evidence>
<dbReference type="Proteomes" id="UP000681722">
    <property type="component" value="Unassembled WGS sequence"/>
</dbReference>
<dbReference type="EMBL" id="CAJNOK010017529">
    <property type="protein sequence ID" value="CAF1265701.1"/>
    <property type="molecule type" value="Genomic_DNA"/>
</dbReference>
<dbReference type="GO" id="GO:0005737">
    <property type="term" value="C:cytoplasm"/>
    <property type="evidence" value="ECO:0007669"/>
    <property type="project" value="TreeGrafter"/>
</dbReference>
<keyword evidence="6 7" id="KW-0788">Thiol protease</keyword>
<dbReference type="InterPro" id="IPR038765">
    <property type="entry name" value="Papain-like_cys_pep_sf"/>
</dbReference>
<dbReference type="InterPro" id="IPR001578">
    <property type="entry name" value="Peptidase_C12_UCH"/>
</dbReference>
<dbReference type="EMBL" id="CAJOBC010007095">
    <property type="protein sequence ID" value="CAF3921089.1"/>
    <property type="molecule type" value="Genomic_DNA"/>
</dbReference>
<feature type="site" description="Important for enzyme activity" evidence="7">
    <location>
        <position position="181"/>
    </location>
</feature>
<keyword evidence="3 7" id="KW-0645">Protease</keyword>
<dbReference type="Gene3D" id="3.40.532.10">
    <property type="entry name" value="Peptidase C12, ubiquitin carboxyl-terminal hydrolase"/>
    <property type="match status" value="1"/>
</dbReference>
<dbReference type="EC" id="3.4.19.12" evidence="8"/>
<evidence type="ECO:0000313" key="13">
    <source>
        <dbReference type="EMBL" id="CAF4072029.1"/>
    </source>
</evidence>
<dbReference type="Proteomes" id="UP000682733">
    <property type="component" value="Unassembled WGS sequence"/>
</dbReference>
<evidence type="ECO:0000256" key="2">
    <source>
        <dbReference type="ARBA" id="ARBA00009326"/>
    </source>
</evidence>
<evidence type="ECO:0000256" key="3">
    <source>
        <dbReference type="ARBA" id="ARBA00022670"/>
    </source>
</evidence>
<dbReference type="OrthoDB" id="427186at2759"/>
<feature type="site" description="Transition state stabilizer" evidence="7">
    <location>
        <position position="85"/>
    </location>
</feature>
<dbReference type="EMBL" id="CAJNOQ010007097">
    <property type="protein sequence ID" value="CAF1157704.1"/>
    <property type="molecule type" value="Genomic_DNA"/>
</dbReference>
<keyword evidence="14" id="KW-1185">Reference proteome</keyword>
<evidence type="ECO:0000313" key="10">
    <source>
        <dbReference type="EMBL" id="CAF1157704.1"/>
    </source>
</evidence>
<feature type="domain" description="UCH catalytic" evidence="9">
    <location>
        <begin position="6"/>
        <end position="228"/>
    </location>
</feature>
<accession>A0A814TB66</accession>
<evidence type="ECO:0000256" key="5">
    <source>
        <dbReference type="ARBA" id="ARBA00022801"/>
    </source>
</evidence>
<dbReference type="PANTHER" id="PTHR10589">
    <property type="entry name" value="UBIQUITIN CARBOXYL-TERMINAL HYDROLASE"/>
    <property type="match status" value="1"/>
</dbReference>
<dbReference type="GO" id="GO:0016579">
    <property type="term" value="P:protein deubiquitination"/>
    <property type="evidence" value="ECO:0007669"/>
    <property type="project" value="TreeGrafter"/>
</dbReference>
<feature type="active site" description="Nucleophile" evidence="7">
    <location>
        <position position="93"/>
    </location>
</feature>